<evidence type="ECO:0000259" key="3">
    <source>
        <dbReference type="Pfam" id="PF25167"/>
    </source>
</evidence>
<proteinExistence type="predicted"/>
<dbReference type="Pfam" id="PF25169">
    <property type="entry name" value="DUF7830"/>
    <property type="match status" value="1"/>
</dbReference>
<evidence type="ECO:0008006" key="7">
    <source>
        <dbReference type="Google" id="ProtNLM"/>
    </source>
</evidence>
<comment type="caution">
    <text evidence="5">The sequence shown here is derived from an EMBL/GenBank/DDBJ whole genome shotgun (WGS) entry which is preliminary data.</text>
</comment>
<dbReference type="Pfam" id="PF25167">
    <property type="entry name" value="DUF7829"/>
    <property type="match status" value="1"/>
</dbReference>
<gene>
    <name evidence="5" type="ORF">GO816_16185</name>
</gene>
<accession>A0A6I4IGK7</accession>
<protein>
    <recommendedName>
        <fullName evidence="7">Competence protein CoiA-like protein</fullName>
    </recommendedName>
</protein>
<organism evidence="5 6">
    <name type="scientific">Mucilaginibacter aquatilis</name>
    <dbReference type="NCBI Taxonomy" id="1517760"/>
    <lineage>
        <taxon>Bacteria</taxon>
        <taxon>Pseudomonadati</taxon>
        <taxon>Bacteroidota</taxon>
        <taxon>Sphingobacteriia</taxon>
        <taxon>Sphingobacteriales</taxon>
        <taxon>Sphingobacteriaceae</taxon>
        <taxon>Mucilaginibacter</taxon>
    </lineage>
</organism>
<evidence type="ECO:0000313" key="6">
    <source>
        <dbReference type="Proteomes" id="UP000434850"/>
    </source>
</evidence>
<dbReference type="InterPro" id="IPR046099">
    <property type="entry name" value="DUF6035"/>
</dbReference>
<name>A0A6I4IGK7_9SPHI</name>
<dbReference type="RefSeq" id="WP_157543001.1">
    <property type="nucleotide sequence ID" value="NZ_WQLA01000007.1"/>
</dbReference>
<sequence>MADKRTIETILNLVTGEITEVEELFKDPVTREAEIFQLRTKIEKNIQTNTIELVCIYCKQAVAIRGRKRKEEGSHFFFAHPFKSQPCIIKTDSRFTEDQIRRIKFNGAKESDLHNKLKGLIGHYLNEHPDVHDVKIDEVYRNKAISHEWRKPDVLAVYKNHTIAFELQLSTTFLSVVVGRTLFYQNQNVFLIWIFANFSLTNDLQKFTQKDVFYNNNFNVYVFDQQAWEKSKLEGQLILHCFYQVFYIEGEQVLNKWEERFITIDQLTFELVKTDVFYIDAEKSKAAAFEELGAIKQRELEEFVNKRNKFVVERAIKAVRQCYKWGYVPGIREYDPFDEIDTPERIELLNEQLGFSTKNVDFVAKLFYKREKPDFLKFLCLKTVINIDTTLLANDGKNIFEELHGIDDLFEFKQYITFLFSKGYKLTEKDRELNERIYDKNYWNQSDHEKEQIHRWGYVLMCSEVISRNLMFDLLNKHRIIFAIASVKHDILISYGYDTLKQLVHHILDRHKDYGVLFIQALEKFDRMNLLLAEDKKGKLRAKIEAFNQNISEQESRYNQLIFEIFPELYI</sequence>
<feature type="domain" description="DUF7830" evidence="4">
    <location>
        <begin position="16"/>
        <end position="93"/>
    </location>
</feature>
<feature type="coiled-coil region" evidence="1">
    <location>
        <begin position="530"/>
        <end position="564"/>
    </location>
</feature>
<evidence type="ECO:0000313" key="5">
    <source>
        <dbReference type="EMBL" id="MVN92676.1"/>
    </source>
</evidence>
<dbReference type="Proteomes" id="UP000434850">
    <property type="component" value="Unassembled WGS sequence"/>
</dbReference>
<dbReference type="OrthoDB" id="1302950at2"/>
<evidence type="ECO:0000259" key="4">
    <source>
        <dbReference type="Pfam" id="PF25169"/>
    </source>
</evidence>
<keyword evidence="6" id="KW-1185">Reference proteome</keyword>
<evidence type="ECO:0000256" key="1">
    <source>
        <dbReference type="SAM" id="Coils"/>
    </source>
</evidence>
<evidence type="ECO:0000259" key="2">
    <source>
        <dbReference type="Pfam" id="PF19500"/>
    </source>
</evidence>
<keyword evidence="1" id="KW-0175">Coiled coil</keyword>
<feature type="domain" description="DUF7829" evidence="3">
    <location>
        <begin position="343"/>
        <end position="568"/>
    </location>
</feature>
<dbReference type="InterPro" id="IPR057151">
    <property type="entry name" value="DUF7829"/>
</dbReference>
<dbReference type="AlphaFoldDB" id="A0A6I4IGK7"/>
<dbReference type="EMBL" id="WQLA01000007">
    <property type="protein sequence ID" value="MVN92676.1"/>
    <property type="molecule type" value="Genomic_DNA"/>
</dbReference>
<dbReference type="Pfam" id="PF19500">
    <property type="entry name" value="DUF6035"/>
    <property type="match status" value="1"/>
</dbReference>
<dbReference type="InterPro" id="IPR057152">
    <property type="entry name" value="DUF7830"/>
</dbReference>
<reference evidence="5 6" key="1">
    <citation type="submission" date="2019-12" db="EMBL/GenBank/DDBJ databases">
        <title>Mucilaginibacter sp. HME9299 genome sequencing and assembly.</title>
        <authorList>
            <person name="Kang H."/>
            <person name="Kim H."/>
            <person name="Joh K."/>
        </authorList>
    </citation>
    <scope>NUCLEOTIDE SEQUENCE [LARGE SCALE GENOMIC DNA]</scope>
    <source>
        <strain evidence="5 6">HME9299</strain>
    </source>
</reference>
<feature type="domain" description="DUF6035" evidence="2">
    <location>
        <begin position="104"/>
        <end position="280"/>
    </location>
</feature>